<evidence type="ECO:0000313" key="2">
    <source>
        <dbReference type="Proteomes" id="UP000289856"/>
    </source>
</evidence>
<name>A0A3T1DEC2_9BACL</name>
<organism evidence="1 2">
    <name type="scientific">Cohnella abietis</name>
    <dbReference type="NCBI Taxonomy" id="2507935"/>
    <lineage>
        <taxon>Bacteria</taxon>
        <taxon>Bacillati</taxon>
        <taxon>Bacillota</taxon>
        <taxon>Bacilli</taxon>
        <taxon>Bacillales</taxon>
        <taxon>Paenibacillaceae</taxon>
        <taxon>Cohnella</taxon>
    </lineage>
</organism>
<gene>
    <name evidence="1" type="ORF">KCTCHS21_58790</name>
</gene>
<dbReference type="AlphaFoldDB" id="A0A3T1DEC2"/>
<protein>
    <submittedName>
        <fullName evidence="1">Uncharacterized protein</fullName>
    </submittedName>
</protein>
<dbReference type="KEGG" id="cohn:KCTCHS21_58790"/>
<keyword evidence="2" id="KW-1185">Reference proteome</keyword>
<proteinExistence type="predicted"/>
<dbReference type="RefSeq" id="WP_157994148.1">
    <property type="nucleotide sequence ID" value="NZ_AP019400.1"/>
</dbReference>
<evidence type="ECO:0000313" key="1">
    <source>
        <dbReference type="EMBL" id="BBI36480.1"/>
    </source>
</evidence>
<dbReference type="EMBL" id="AP019400">
    <property type="protein sequence ID" value="BBI36480.1"/>
    <property type="molecule type" value="Genomic_DNA"/>
</dbReference>
<dbReference type="Proteomes" id="UP000289856">
    <property type="component" value="Chromosome"/>
</dbReference>
<dbReference type="OrthoDB" id="875405at2"/>
<accession>A0A3T1DEC2</accession>
<reference evidence="1 2" key="1">
    <citation type="submission" date="2019-01" db="EMBL/GenBank/DDBJ databases">
        <title>Complete genome sequence of Cohnella hallensis HS21 isolated from Korean fir (Abies koreana) rhizospheric soil.</title>
        <authorList>
            <person name="Jiang L."/>
            <person name="Kang S.W."/>
            <person name="Kim S."/>
            <person name="Jung J."/>
            <person name="Kim C.Y."/>
            <person name="Kim D.H."/>
            <person name="Kim S.W."/>
            <person name="Lee J."/>
        </authorList>
    </citation>
    <scope>NUCLEOTIDE SEQUENCE [LARGE SCALE GENOMIC DNA]</scope>
    <source>
        <strain evidence="1 2">HS21</strain>
    </source>
</reference>
<sequence>MISLNKRAQAILGDVSVFYYAFFKWGAIKENGQQLSFTYHKKSLYFFVFLV</sequence>